<keyword evidence="3 5" id="KW-0964">Secreted</keyword>
<dbReference type="InterPro" id="IPR031825">
    <property type="entry name" value="RXLR"/>
</dbReference>
<comment type="subcellular location">
    <subcellularLocation>
        <location evidence="1 5">Secreted</location>
    </subcellularLocation>
</comment>
<feature type="chain" id="PRO_5035744653" description="RxLR effector protein" evidence="5">
    <location>
        <begin position="21"/>
        <end position="140"/>
    </location>
</feature>
<evidence type="ECO:0000256" key="2">
    <source>
        <dbReference type="ARBA" id="ARBA00010400"/>
    </source>
</evidence>
<evidence type="ECO:0000256" key="3">
    <source>
        <dbReference type="ARBA" id="ARBA00022525"/>
    </source>
</evidence>
<dbReference type="Proteomes" id="UP000693981">
    <property type="component" value="Unassembled WGS sequence"/>
</dbReference>
<name>A0A8T1WTT0_9STRA</name>
<comment type="caution">
    <text evidence="7">The sequence shown here is derived from an EMBL/GenBank/DDBJ whole genome shotgun (WGS) entry which is preliminary data.</text>
</comment>
<dbReference type="Pfam" id="PF16810">
    <property type="entry name" value="RXLR"/>
    <property type="match status" value="1"/>
</dbReference>
<dbReference type="AlphaFoldDB" id="A0A8T1WTT0"/>
<comment type="domain">
    <text evidence="5">The RxLR-dEER motif acts to carry the protein into the host cell cytoplasm through binding to cell surface phosphatidylinositol-3-phosphate.</text>
</comment>
<evidence type="ECO:0000256" key="6">
    <source>
        <dbReference type="SAM" id="MobiDB-lite"/>
    </source>
</evidence>
<evidence type="ECO:0000313" key="8">
    <source>
        <dbReference type="Proteomes" id="UP000693981"/>
    </source>
</evidence>
<comment type="function">
    <text evidence="5">Effector that suppresses plant defense responses during pathogen infection.</text>
</comment>
<evidence type="ECO:0000256" key="4">
    <source>
        <dbReference type="ARBA" id="ARBA00022729"/>
    </source>
</evidence>
<gene>
    <name evidence="7" type="ORF">PHYBOEH_002810</name>
</gene>
<feature type="compositionally biased region" description="Acidic residues" evidence="6">
    <location>
        <begin position="52"/>
        <end position="63"/>
    </location>
</feature>
<sequence>MRPYNVILLALALLVASTNADLAETASTGHLLTAVSSNRRSLRAEPVKNNDGDELLEDGVDDEDEEEERFGLSTITNIKLPWSKAAKKARKIKAEKEAVALKLAQAEQTARADRAQQKLKEWAEYQYTNMLSKKRFWEQR</sequence>
<protein>
    <recommendedName>
        <fullName evidence="5">RxLR effector protein</fullName>
    </recommendedName>
</protein>
<comment type="similarity">
    <text evidence="2 5">Belongs to the RxLR effector family.</text>
</comment>
<proteinExistence type="inferred from homology"/>
<evidence type="ECO:0000256" key="5">
    <source>
        <dbReference type="RuleBase" id="RU367124"/>
    </source>
</evidence>
<dbReference type="EMBL" id="JAGDFL010000173">
    <property type="protein sequence ID" value="KAG7396064.1"/>
    <property type="molecule type" value="Genomic_DNA"/>
</dbReference>
<keyword evidence="8" id="KW-1185">Reference proteome</keyword>
<feature type="compositionally biased region" description="Basic and acidic residues" evidence="6">
    <location>
        <begin position="42"/>
        <end position="51"/>
    </location>
</feature>
<accession>A0A8T1WTT0</accession>
<evidence type="ECO:0000313" key="7">
    <source>
        <dbReference type="EMBL" id="KAG7396064.1"/>
    </source>
</evidence>
<keyword evidence="4 5" id="KW-0732">Signal</keyword>
<feature type="signal peptide" evidence="5">
    <location>
        <begin position="1"/>
        <end position="20"/>
    </location>
</feature>
<evidence type="ECO:0000256" key="1">
    <source>
        <dbReference type="ARBA" id="ARBA00004613"/>
    </source>
</evidence>
<reference evidence="7" key="1">
    <citation type="submission" date="2021-02" db="EMBL/GenBank/DDBJ databases">
        <authorList>
            <person name="Palmer J.M."/>
        </authorList>
    </citation>
    <scope>NUCLEOTIDE SEQUENCE</scope>
    <source>
        <strain evidence="7">SCRP23</strain>
    </source>
</reference>
<feature type="region of interest" description="Disordered" evidence="6">
    <location>
        <begin position="38"/>
        <end position="63"/>
    </location>
</feature>
<organism evidence="7 8">
    <name type="scientific">Phytophthora boehmeriae</name>
    <dbReference type="NCBI Taxonomy" id="109152"/>
    <lineage>
        <taxon>Eukaryota</taxon>
        <taxon>Sar</taxon>
        <taxon>Stramenopiles</taxon>
        <taxon>Oomycota</taxon>
        <taxon>Peronosporomycetes</taxon>
        <taxon>Peronosporales</taxon>
        <taxon>Peronosporaceae</taxon>
        <taxon>Phytophthora</taxon>
    </lineage>
</organism>